<dbReference type="GO" id="GO:0042761">
    <property type="term" value="P:very long-chain fatty acid biosynthetic process"/>
    <property type="evidence" value="ECO:0007669"/>
    <property type="project" value="TreeGrafter"/>
</dbReference>
<evidence type="ECO:0000256" key="6">
    <source>
        <dbReference type="ARBA" id="ARBA00022989"/>
    </source>
</evidence>
<evidence type="ECO:0000313" key="12">
    <source>
        <dbReference type="EMBL" id="KDB20224.1"/>
    </source>
</evidence>
<keyword evidence="5 10" id="KW-0276">Fatty acid metabolism</keyword>
<dbReference type="GO" id="GO:0034625">
    <property type="term" value="P:fatty acid elongation, monounsaturated fatty acid"/>
    <property type="evidence" value="ECO:0007669"/>
    <property type="project" value="TreeGrafter"/>
</dbReference>
<gene>
    <name evidence="12" type="ORF">H109_07810</name>
</gene>
<keyword evidence="6 10" id="KW-1133">Transmembrane helix</keyword>
<accession>A0A059IXK4</accession>
<dbReference type="OMA" id="WNQGLAY"/>
<feature type="transmembrane region" description="Helical" evidence="10">
    <location>
        <begin position="90"/>
        <end position="114"/>
    </location>
</feature>
<dbReference type="InterPro" id="IPR002076">
    <property type="entry name" value="ELO_fam"/>
</dbReference>
<evidence type="ECO:0000256" key="10">
    <source>
        <dbReference type="RuleBase" id="RU361115"/>
    </source>
</evidence>
<dbReference type="PANTHER" id="PTHR11157">
    <property type="entry name" value="FATTY ACID ACYL TRANSFERASE-RELATED"/>
    <property type="match status" value="1"/>
</dbReference>
<dbReference type="Proteomes" id="UP000024533">
    <property type="component" value="Unassembled WGS sequence"/>
</dbReference>
<comment type="similarity">
    <text evidence="10">Belongs to the ELO family.</text>
</comment>
<keyword evidence="3 10" id="KW-0808">Transferase</keyword>
<feature type="compositionally biased region" description="Basic and acidic residues" evidence="11">
    <location>
        <begin position="536"/>
        <end position="547"/>
    </location>
</feature>
<evidence type="ECO:0000256" key="8">
    <source>
        <dbReference type="ARBA" id="ARBA00023136"/>
    </source>
</evidence>
<dbReference type="EC" id="2.3.1.-" evidence="10"/>
<evidence type="ECO:0000256" key="7">
    <source>
        <dbReference type="ARBA" id="ARBA00023098"/>
    </source>
</evidence>
<sequence length="585" mass="65058">MTVDFRPPPSALFAFPPDSRPAVLPPAQLPSVSWHRPFNIPPAVYSALLHPAVPITIAATYACTVSYINRLNRRRDHRPWAVSKTRPFRLFVVLHNVFLAVYSLWTFFGMIRAFRLSWPDQSMRSSPAAIVDCLCKINGPRGLGNAAVYDTSANRWSMTNPDSGYHLTPEGLPDATDVGRLWNSGLAYFGFLFYLSKFYEVLDTAIILAKGKRSSTLQTYHHAGAMMCMWAGIRYMASPIWIFALFNSLIHAMMYTYYTLTALRVKVPTRIKRSLTTMQIAQFVIGTLLAAAHLFISYSVPVQESHPVALQPLTETIPSEDTTGLLPWLKKLAFRAAGADGVAANVLSANRTLFGADGSHAAHALVNHRELRKQTLQARVPCINTSGQAFAIWLNLVYLLPLTFLFVRFFIRSYLRRSNEHQHHAAEKAIKDVTREISKAVGEMHGNASDGPSSGSSTPRPERAYEANVLDLLNRKQRIAEKEITTLTPQESQPSTKEQSQESQENKSTATSTAIDVATVTQEQKYEANLKDVMTAEEKAIDSHPEESTALSVDYEAASPQSPSPSPSTPMSHAQRRKKKAAKRN</sequence>
<dbReference type="OrthoDB" id="10259681at2759"/>
<organism evidence="12 13">
    <name type="scientific">Trichophyton interdigitale (strain MR816)</name>
    <dbReference type="NCBI Taxonomy" id="1215338"/>
    <lineage>
        <taxon>Eukaryota</taxon>
        <taxon>Fungi</taxon>
        <taxon>Dikarya</taxon>
        <taxon>Ascomycota</taxon>
        <taxon>Pezizomycotina</taxon>
        <taxon>Eurotiomycetes</taxon>
        <taxon>Eurotiomycetidae</taxon>
        <taxon>Onygenales</taxon>
        <taxon>Arthrodermataceae</taxon>
        <taxon>Trichophyton</taxon>
    </lineage>
</organism>
<feature type="transmembrane region" description="Helical" evidence="10">
    <location>
        <begin position="280"/>
        <end position="300"/>
    </location>
</feature>
<evidence type="ECO:0000256" key="1">
    <source>
        <dbReference type="ARBA" id="ARBA00004141"/>
    </source>
</evidence>
<keyword evidence="7 10" id="KW-0443">Lipid metabolism</keyword>
<reference evidence="12 13" key="1">
    <citation type="submission" date="2014-02" db="EMBL/GenBank/DDBJ databases">
        <title>The Genome Sequence of Trichophyton interdigitale MR816.</title>
        <authorList>
            <consortium name="The Broad Institute Genomics Platform"/>
            <person name="Cuomo C.A."/>
            <person name="White T.C."/>
            <person name="Graser Y."/>
            <person name="Martinez-Rossi N."/>
            <person name="Heitman J."/>
            <person name="Young S.K."/>
            <person name="Zeng Q."/>
            <person name="Gargeya S."/>
            <person name="Abouelleil A."/>
            <person name="Alvarado L."/>
            <person name="Chapman S.B."/>
            <person name="Gainer-Dewar J."/>
            <person name="Goldberg J."/>
            <person name="Griggs A."/>
            <person name="Gujja S."/>
            <person name="Hansen M."/>
            <person name="Howarth C."/>
            <person name="Imamovic A."/>
            <person name="Larimer J."/>
            <person name="Martinez D."/>
            <person name="Murphy C."/>
            <person name="Pearson M.D."/>
            <person name="Persinoti G."/>
            <person name="Poon T."/>
            <person name="Priest M."/>
            <person name="Roberts A.D."/>
            <person name="Saif S."/>
            <person name="Shea T.D."/>
            <person name="Sykes S.N."/>
            <person name="Wortman J."/>
            <person name="Nusbaum C."/>
            <person name="Birren B."/>
        </authorList>
    </citation>
    <scope>NUCLEOTIDE SEQUENCE [LARGE SCALE GENOMIC DNA]</scope>
    <source>
        <strain evidence="12 13">MR816</strain>
    </source>
</reference>
<evidence type="ECO:0000313" key="13">
    <source>
        <dbReference type="Proteomes" id="UP000024533"/>
    </source>
</evidence>
<dbReference type="GO" id="GO:0005789">
    <property type="term" value="C:endoplasmic reticulum membrane"/>
    <property type="evidence" value="ECO:0007669"/>
    <property type="project" value="TreeGrafter"/>
</dbReference>
<dbReference type="AlphaFoldDB" id="A0A059IXK4"/>
<evidence type="ECO:0000256" key="2">
    <source>
        <dbReference type="ARBA" id="ARBA00022516"/>
    </source>
</evidence>
<keyword evidence="9 10" id="KW-0275">Fatty acid biosynthesis</keyword>
<proteinExistence type="inferred from homology"/>
<keyword evidence="4 10" id="KW-0812">Transmembrane</keyword>
<name>A0A059IXK4_TRIIM</name>
<dbReference type="PANTHER" id="PTHR11157:SF169">
    <property type="entry name" value="ELONGATION OF FATTY ACIDS PROTEIN"/>
    <property type="match status" value="1"/>
</dbReference>
<feature type="compositionally biased region" description="Polar residues" evidence="11">
    <location>
        <begin position="485"/>
        <end position="515"/>
    </location>
</feature>
<feature type="compositionally biased region" description="Basic residues" evidence="11">
    <location>
        <begin position="574"/>
        <end position="585"/>
    </location>
</feature>
<feature type="transmembrane region" description="Helical" evidence="10">
    <location>
        <begin position="43"/>
        <end position="69"/>
    </location>
</feature>
<feature type="region of interest" description="Disordered" evidence="11">
    <location>
        <begin position="483"/>
        <end position="515"/>
    </location>
</feature>
<feature type="transmembrane region" description="Helical" evidence="10">
    <location>
        <begin position="390"/>
        <end position="411"/>
    </location>
</feature>
<dbReference type="GO" id="GO:0034626">
    <property type="term" value="P:fatty acid elongation, polyunsaturated fatty acid"/>
    <property type="evidence" value="ECO:0007669"/>
    <property type="project" value="TreeGrafter"/>
</dbReference>
<dbReference type="GO" id="GO:0009922">
    <property type="term" value="F:fatty acid elongase activity"/>
    <property type="evidence" value="ECO:0007669"/>
    <property type="project" value="InterPro"/>
</dbReference>
<feature type="transmembrane region" description="Helical" evidence="10">
    <location>
        <begin position="243"/>
        <end position="260"/>
    </location>
</feature>
<evidence type="ECO:0000256" key="9">
    <source>
        <dbReference type="ARBA" id="ARBA00023160"/>
    </source>
</evidence>
<evidence type="ECO:0000256" key="4">
    <source>
        <dbReference type="ARBA" id="ARBA00022692"/>
    </source>
</evidence>
<dbReference type="STRING" id="1215338.A0A059IXK4"/>
<keyword evidence="8 10" id="KW-0472">Membrane</keyword>
<dbReference type="EMBL" id="AOKY01000875">
    <property type="protein sequence ID" value="KDB20224.1"/>
    <property type="molecule type" value="Genomic_DNA"/>
</dbReference>
<protein>
    <recommendedName>
        <fullName evidence="10">Elongation of fatty acids protein</fullName>
        <ecNumber evidence="10">2.3.1.-</ecNumber>
    </recommendedName>
</protein>
<comment type="caution">
    <text evidence="12">The sequence shown here is derived from an EMBL/GenBank/DDBJ whole genome shotgun (WGS) entry which is preliminary data.</text>
</comment>
<evidence type="ECO:0000256" key="3">
    <source>
        <dbReference type="ARBA" id="ARBA00022679"/>
    </source>
</evidence>
<keyword evidence="2 10" id="KW-0444">Lipid biosynthesis</keyword>
<comment type="subcellular location">
    <subcellularLocation>
        <location evidence="1">Membrane</location>
        <topology evidence="1">Multi-pass membrane protein</topology>
    </subcellularLocation>
</comment>
<keyword evidence="13" id="KW-1185">Reference proteome</keyword>
<dbReference type="Pfam" id="PF01151">
    <property type="entry name" value="ELO"/>
    <property type="match status" value="1"/>
</dbReference>
<dbReference type="HOGENOM" id="CLU_017661_2_0_1"/>
<comment type="catalytic activity">
    <reaction evidence="10">
        <text>an acyl-CoA + malonyl-CoA + H(+) = a 3-oxoacyl-CoA + CO2 + CoA</text>
        <dbReference type="Rhea" id="RHEA:50252"/>
        <dbReference type="ChEBI" id="CHEBI:15378"/>
        <dbReference type="ChEBI" id="CHEBI:16526"/>
        <dbReference type="ChEBI" id="CHEBI:57287"/>
        <dbReference type="ChEBI" id="CHEBI:57384"/>
        <dbReference type="ChEBI" id="CHEBI:58342"/>
        <dbReference type="ChEBI" id="CHEBI:90726"/>
    </reaction>
    <physiologicalReaction direction="left-to-right" evidence="10">
        <dbReference type="Rhea" id="RHEA:50253"/>
    </physiologicalReaction>
</comment>
<evidence type="ECO:0000256" key="11">
    <source>
        <dbReference type="SAM" id="MobiDB-lite"/>
    </source>
</evidence>
<feature type="region of interest" description="Disordered" evidence="11">
    <location>
        <begin position="536"/>
        <end position="585"/>
    </location>
</feature>
<dbReference type="GO" id="GO:0019367">
    <property type="term" value="P:fatty acid elongation, saturated fatty acid"/>
    <property type="evidence" value="ECO:0007669"/>
    <property type="project" value="TreeGrafter"/>
</dbReference>
<dbReference type="GO" id="GO:0030148">
    <property type="term" value="P:sphingolipid biosynthetic process"/>
    <property type="evidence" value="ECO:0007669"/>
    <property type="project" value="TreeGrafter"/>
</dbReference>
<evidence type="ECO:0000256" key="5">
    <source>
        <dbReference type="ARBA" id="ARBA00022832"/>
    </source>
</evidence>